<dbReference type="InterPro" id="IPR006089">
    <property type="entry name" value="Acyl-CoA_DH_CS"/>
</dbReference>
<dbReference type="RefSeq" id="WP_376802652.1">
    <property type="nucleotide sequence ID" value="NZ_DBNB01000030.1"/>
</dbReference>
<dbReference type="STRING" id="1827387.A4S15_13560"/>
<evidence type="ECO:0000256" key="1">
    <source>
        <dbReference type="ARBA" id="ARBA00001974"/>
    </source>
</evidence>
<accession>A0A1W9HTU9</accession>
<dbReference type="EMBL" id="LWDL01000025">
    <property type="protein sequence ID" value="OQW50667.1"/>
    <property type="molecule type" value="Genomic_DNA"/>
</dbReference>
<dbReference type="InterPro" id="IPR037069">
    <property type="entry name" value="AcylCoA_DH/ox_N_sf"/>
</dbReference>
<comment type="cofactor">
    <cofactor evidence="1 6">
        <name>FAD</name>
        <dbReference type="ChEBI" id="CHEBI:57692"/>
    </cofactor>
</comment>
<evidence type="ECO:0000256" key="2">
    <source>
        <dbReference type="ARBA" id="ARBA00009347"/>
    </source>
</evidence>
<evidence type="ECO:0000256" key="6">
    <source>
        <dbReference type="RuleBase" id="RU362125"/>
    </source>
</evidence>
<dbReference type="SUPFAM" id="SSF56645">
    <property type="entry name" value="Acyl-CoA dehydrogenase NM domain-like"/>
    <property type="match status" value="1"/>
</dbReference>
<evidence type="ECO:0000256" key="5">
    <source>
        <dbReference type="ARBA" id="ARBA00023002"/>
    </source>
</evidence>
<dbReference type="InterPro" id="IPR009075">
    <property type="entry name" value="AcylCo_DH/oxidase_C"/>
</dbReference>
<proteinExistence type="inferred from homology"/>
<dbReference type="Pfam" id="PF02771">
    <property type="entry name" value="Acyl-CoA_dh_N"/>
    <property type="match status" value="1"/>
</dbReference>
<dbReference type="PROSITE" id="PS00072">
    <property type="entry name" value="ACYL_COA_DH_1"/>
    <property type="match status" value="1"/>
</dbReference>
<dbReference type="Gene3D" id="1.20.140.10">
    <property type="entry name" value="Butyryl-CoA Dehydrogenase, subunit A, domain 3"/>
    <property type="match status" value="1"/>
</dbReference>
<dbReference type="InterPro" id="IPR009100">
    <property type="entry name" value="AcylCoA_DH/oxidase_NM_dom_sf"/>
</dbReference>
<feature type="domain" description="Acyl-CoA dehydrogenase/oxidase N-terminal" evidence="9">
    <location>
        <begin position="6"/>
        <end position="108"/>
    </location>
</feature>
<comment type="similarity">
    <text evidence="2 6">Belongs to the acyl-CoA dehydrogenase family.</text>
</comment>
<dbReference type="FunFam" id="1.20.140.10:FF:000001">
    <property type="entry name" value="Acyl-CoA dehydrogenase"/>
    <property type="match status" value="1"/>
</dbReference>
<reference evidence="10 11" key="1">
    <citation type="journal article" date="2017" name="Water Res.">
        <title>Comammox in drinking water systems.</title>
        <authorList>
            <person name="Wang Y."/>
            <person name="Ma L."/>
            <person name="Mao Y."/>
            <person name="Jiang X."/>
            <person name="Xia Y."/>
            <person name="Yu K."/>
            <person name="Li B."/>
            <person name="Zhang T."/>
        </authorList>
    </citation>
    <scope>NUCLEOTIDE SEQUENCE [LARGE SCALE GENOMIC DNA]</scope>
    <source>
        <strain evidence="10">SG_bin8</strain>
    </source>
</reference>
<dbReference type="Pfam" id="PF00441">
    <property type="entry name" value="Acyl-CoA_dh_1"/>
    <property type="match status" value="1"/>
</dbReference>
<feature type="domain" description="Acyl-CoA oxidase/dehydrogenase middle" evidence="8">
    <location>
        <begin position="121"/>
        <end position="217"/>
    </location>
</feature>
<dbReference type="InterPro" id="IPR050032">
    <property type="entry name" value="AcdA"/>
</dbReference>
<keyword evidence="3 6" id="KW-0285">Flavoprotein</keyword>
<dbReference type="InterPro" id="IPR006091">
    <property type="entry name" value="Acyl-CoA_Oxase/DH_mid-dom"/>
</dbReference>
<keyword evidence="4 6" id="KW-0274">FAD</keyword>
<dbReference type="AlphaFoldDB" id="A0A1W9HTU9"/>
<dbReference type="NCBIfam" id="NF042439">
    <property type="entry name" value="SulpropCoADesulf"/>
    <property type="match status" value="1"/>
</dbReference>
<evidence type="ECO:0000256" key="4">
    <source>
        <dbReference type="ARBA" id="ARBA00022827"/>
    </source>
</evidence>
<dbReference type="Gene3D" id="1.10.540.10">
    <property type="entry name" value="Acyl-CoA dehydrogenase/oxidase, N-terminal domain"/>
    <property type="match status" value="1"/>
</dbReference>
<protein>
    <submittedName>
        <fullName evidence="10">Acyl-CoA dehydrogenase</fullName>
    </submittedName>
</protein>
<evidence type="ECO:0000259" key="8">
    <source>
        <dbReference type="Pfam" id="PF02770"/>
    </source>
</evidence>
<evidence type="ECO:0000259" key="7">
    <source>
        <dbReference type="Pfam" id="PF00441"/>
    </source>
</evidence>
<feature type="domain" description="Acyl-CoA dehydrogenase/oxidase C-terminal" evidence="7">
    <location>
        <begin position="234"/>
        <end position="384"/>
    </location>
</feature>
<dbReference type="Proteomes" id="UP000192872">
    <property type="component" value="Unassembled WGS sequence"/>
</dbReference>
<dbReference type="GO" id="GO:0003995">
    <property type="term" value="F:acyl-CoA dehydrogenase activity"/>
    <property type="evidence" value="ECO:0007669"/>
    <property type="project" value="InterPro"/>
</dbReference>
<dbReference type="SUPFAM" id="SSF47203">
    <property type="entry name" value="Acyl-CoA dehydrogenase C-terminal domain-like"/>
    <property type="match status" value="1"/>
</dbReference>
<evidence type="ECO:0000313" key="10">
    <source>
        <dbReference type="EMBL" id="OQW50667.1"/>
    </source>
</evidence>
<gene>
    <name evidence="10" type="ORF">A4S15_13560</name>
</gene>
<dbReference type="PANTHER" id="PTHR43884">
    <property type="entry name" value="ACYL-COA DEHYDROGENASE"/>
    <property type="match status" value="1"/>
</dbReference>
<evidence type="ECO:0000256" key="3">
    <source>
        <dbReference type="ARBA" id="ARBA00022630"/>
    </source>
</evidence>
<evidence type="ECO:0000313" key="11">
    <source>
        <dbReference type="Proteomes" id="UP000192872"/>
    </source>
</evidence>
<dbReference type="PANTHER" id="PTHR43884:SF12">
    <property type="entry name" value="ISOVALERYL-COA DEHYDROGENASE, MITOCHONDRIAL-RELATED"/>
    <property type="match status" value="1"/>
</dbReference>
<dbReference type="InterPro" id="IPR036250">
    <property type="entry name" value="AcylCo_DH-like_C"/>
</dbReference>
<keyword evidence="5 6" id="KW-0560">Oxidoreductase</keyword>
<evidence type="ECO:0000259" key="9">
    <source>
        <dbReference type="Pfam" id="PF02771"/>
    </source>
</evidence>
<dbReference type="Gene3D" id="2.40.110.10">
    <property type="entry name" value="Butyryl-CoA Dehydrogenase, subunit A, domain 2"/>
    <property type="match status" value="1"/>
</dbReference>
<comment type="caution">
    <text evidence="10">The sequence shown here is derived from an EMBL/GenBank/DDBJ whole genome shotgun (WGS) entry which is preliminary data.</text>
</comment>
<dbReference type="GO" id="GO:0050660">
    <property type="term" value="F:flavin adenine dinucleotide binding"/>
    <property type="evidence" value="ECO:0007669"/>
    <property type="project" value="InterPro"/>
</dbReference>
<sequence length="406" mass="43395">MSLTLTADQSALRERARDFALHTVRPRAAAIDRNGDYPLDIVTALTAEGFMGMTIPLAYGGQGRSFFDAVLVVEEMAKQCAVTARIVVEANMGALAAIMHYGSEEQKQLAAALVLAGDKPAICISEPDAGSDATSMTTRADRRGDHFILNGCKHWITGAGISRLHLIFARAFDESGRELGIGGFIAIAGEDDGIAVTRREATLGLRGMPEGELVFADLKIAAHRVLAPPGGFRNGFGDLMNAYNSQRVGAGTVAMGIAAGALDEALAWVKERHQFGRPIGEFQGLQWMLADMQTQLTAARLMLYAAAGSRGSHDSPFPCPNLAAQAKIFASEAAQKIVNDALQMFGARGYSNALPLERMLRDVRMFTIGGGTTQVLRNLVASKLLGWKLPQARDAYAPARYAIAAE</sequence>
<dbReference type="InterPro" id="IPR013786">
    <property type="entry name" value="AcylCoA_DH/ox_N"/>
</dbReference>
<dbReference type="Pfam" id="PF02770">
    <property type="entry name" value="Acyl-CoA_dh_M"/>
    <property type="match status" value="1"/>
</dbReference>
<dbReference type="InterPro" id="IPR046373">
    <property type="entry name" value="Acyl-CoA_Oxase/DH_mid-dom_sf"/>
</dbReference>
<organism evidence="10 11">
    <name type="scientific">Candidatus Raskinella chloraquaticus</name>
    <dbReference type="NCBI Taxonomy" id="1951219"/>
    <lineage>
        <taxon>Bacteria</taxon>
        <taxon>Pseudomonadati</taxon>
        <taxon>Pseudomonadota</taxon>
        <taxon>Alphaproteobacteria</taxon>
        <taxon>Hyphomicrobiales</taxon>
        <taxon>Phreatobacteraceae</taxon>
        <taxon>Candidatus Raskinella</taxon>
    </lineage>
</organism>
<dbReference type="PIRSF" id="PIRSF016578">
    <property type="entry name" value="HsaA"/>
    <property type="match status" value="1"/>
</dbReference>
<name>A0A1W9HTU9_9HYPH</name>